<sequence length="346" mass="37871">MDWENVLQYVSEPTLDPIDFDTYPTSGISGKPVAERASHAQHPVGPMQVPTPPASNSATPPEDSSSENTIVSVSTTFYPGANIDSLPPDVVLLSTDVVFFYVHSHKLLGASNNGFNGLLPAAPSDDEDEATPIVHVPQHSTVLNVILHTIYNMACVHYAHPLPVLCTAVDALGTYGVTARTYAAPSTPLFQHLLLHAPTNPIELYIFAASHSLHDLAVMTSPHLLSFSLPTLTDEMATRMGPVYLKRLFFLHLGRSDALKRLLLPPPHPHAPTPWCDYVEQKKLTRAWALAAAYLAWDARPDLSVPTMESALSPLGDQLSCDQCRHALTERIRNLTLQWSSVKRTI</sequence>
<dbReference type="HOGENOM" id="CLU_051530_2_0_1"/>
<gene>
    <name evidence="2" type="ORF">JAAARDRAFT_27906</name>
</gene>
<dbReference type="InParanoid" id="A0A067QNR1"/>
<dbReference type="STRING" id="933084.A0A067QNR1"/>
<name>A0A067QNR1_9AGAM</name>
<dbReference type="EMBL" id="KL197709">
    <property type="protein sequence ID" value="KDQ64281.1"/>
    <property type="molecule type" value="Genomic_DNA"/>
</dbReference>
<evidence type="ECO:0008006" key="4">
    <source>
        <dbReference type="Google" id="ProtNLM"/>
    </source>
</evidence>
<protein>
    <recommendedName>
        <fullName evidence="4">BTB domain-containing protein</fullName>
    </recommendedName>
</protein>
<evidence type="ECO:0000313" key="2">
    <source>
        <dbReference type="EMBL" id="KDQ64281.1"/>
    </source>
</evidence>
<dbReference type="Proteomes" id="UP000027265">
    <property type="component" value="Unassembled WGS sequence"/>
</dbReference>
<reference evidence="3" key="1">
    <citation type="journal article" date="2014" name="Proc. Natl. Acad. Sci. U.S.A.">
        <title>Extensive sampling of basidiomycete genomes demonstrates inadequacy of the white-rot/brown-rot paradigm for wood decay fungi.</title>
        <authorList>
            <person name="Riley R."/>
            <person name="Salamov A.A."/>
            <person name="Brown D.W."/>
            <person name="Nagy L.G."/>
            <person name="Floudas D."/>
            <person name="Held B.W."/>
            <person name="Levasseur A."/>
            <person name="Lombard V."/>
            <person name="Morin E."/>
            <person name="Otillar R."/>
            <person name="Lindquist E.A."/>
            <person name="Sun H."/>
            <person name="LaButti K.M."/>
            <person name="Schmutz J."/>
            <person name="Jabbour D."/>
            <person name="Luo H."/>
            <person name="Baker S.E."/>
            <person name="Pisabarro A.G."/>
            <person name="Walton J.D."/>
            <person name="Blanchette R.A."/>
            <person name="Henrissat B."/>
            <person name="Martin F."/>
            <person name="Cullen D."/>
            <person name="Hibbett D.S."/>
            <person name="Grigoriev I.V."/>
        </authorList>
    </citation>
    <scope>NUCLEOTIDE SEQUENCE [LARGE SCALE GENOMIC DNA]</scope>
    <source>
        <strain evidence="3">MUCL 33604</strain>
    </source>
</reference>
<dbReference type="AlphaFoldDB" id="A0A067QNR1"/>
<organism evidence="2 3">
    <name type="scientific">Jaapia argillacea MUCL 33604</name>
    <dbReference type="NCBI Taxonomy" id="933084"/>
    <lineage>
        <taxon>Eukaryota</taxon>
        <taxon>Fungi</taxon>
        <taxon>Dikarya</taxon>
        <taxon>Basidiomycota</taxon>
        <taxon>Agaricomycotina</taxon>
        <taxon>Agaricomycetes</taxon>
        <taxon>Agaricomycetidae</taxon>
        <taxon>Jaapiales</taxon>
        <taxon>Jaapiaceae</taxon>
        <taxon>Jaapia</taxon>
    </lineage>
</organism>
<dbReference type="OrthoDB" id="3265815at2759"/>
<evidence type="ECO:0000313" key="3">
    <source>
        <dbReference type="Proteomes" id="UP000027265"/>
    </source>
</evidence>
<keyword evidence="3" id="KW-1185">Reference proteome</keyword>
<feature type="region of interest" description="Disordered" evidence="1">
    <location>
        <begin position="20"/>
        <end position="68"/>
    </location>
</feature>
<proteinExistence type="predicted"/>
<accession>A0A067QNR1</accession>
<evidence type="ECO:0000256" key="1">
    <source>
        <dbReference type="SAM" id="MobiDB-lite"/>
    </source>
</evidence>